<evidence type="ECO:0000313" key="3">
    <source>
        <dbReference type="Proteomes" id="UP001358417"/>
    </source>
</evidence>
<dbReference type="InterPro" id="IPR052895">
    <property type="entry name" value="HetReg/Transcr_Mod"/>
</dbReference>
<dbReference type="Pfam" id="PF06985">
    <property type="entry name" value="HET"/>
    <property type="match status" value="1"/>
</dbReference>
<dbReference type="EMBL" id="JAVRRD010000029">
    <property type="protein sequence ID" value="KAK5046732.1"/>
    <property type="molecule type" value="Genomic_DNA"/>
</dbReference>
<proteinExistence type="predicted"/>
<dbReference type="InterPro" id="IPR010730">
    <property type="entry name" value="HET"/>
</dbReference>
<sequence length="638" mass="72202">MPTRFHYRPLEEGQIRLLRFISSNSKDDDQLRFELFHAKLSQRPQYAALSYSWGISRKDEMVVTEVDGQEFHVTPNLAAALHRMSQNGISLIWVDAISIDQGNAIEKSKEVTRMFAIYRIAREVVVWLGQDIGPDDEIEELHKLVEHTKTPGRGSKGKPIAATPAALAALERLLKQPYWSRVWIIQEIAAARRTTIAWGSYTFELRPLEILVRDHDQEIEMTNDKSRLAQQVLSVRAVCRAQQKPRLMEILALTSASETSVLRDKVYGLLGLASDWADFVQEPNYADDVSEPELCLEMTANYINWYASVDIVFLRSILAGQEGLPSWCPDYFHFKADPFDKFLVSYICGKDENLGWERRRAFAASARMNQDIPDSFEFDGSKLTLKGIREGYITVVGGILNGSSDNDHFTASVALEKSPSDIIAKAFRRLLLLSHNQTFGHLSGIDFINLLYALPEEYYEQLGHGNVWRWLDEHRQFLTSFGLQIETFPGVGEQPTIRIRSSGLLDETRISAGWKEYSSSGESSSRRRGISFQAIVESVASILQEGLRLMCISDGGSQQLPYISRVLLGWAHRNARVGDSIWHLEGCTLPAILRKSAELSELHKQDIYELVGHAYVDPVMASGRWLASEDRGRLVHLL</sequence>
<gene>
    <name evidence="2" type="ORF">LTR84_007493</name>
</gene>
<name>A0AAV9MZ10_9EURO</name>
<dbReference type="PANTHER" id="PTHR24148:SF73">
    <property type="entry name" value="HET DOMAIN PROTEIN (AFU_ORTHOLOGUE AFUA_8G01020)"/>
    <property type="match status" value="1"/>
</dbReference>
<evidence type="ECO:0000313" key="2">
    <source>
        <dbReference type="EMBL" id="KAK5046732.1"/>
    </source>
</evidence>
<organism evidence="2 3">
    <name type="scientific">Exophiala bonariae</name>
    <dbReference type="NCBI Taxonomy" id="1690606"/>
    <lineage>
        <taxon>Eukaryota</taxon>
        <taxon>Fungi</taxon>
        <taxon>Dikarya</taxon>
        <taxon>Ascomycota</taxon>
        <taxon>Pezizomycotina</taxon>
        <taxon>Eurotiomycetes</taxon>
        <taxon>Chaetothyriomycetidae</taxon>
        <taxon>Chaetothyriales</taxon>
        <taxon>Herpotrichiellaceae</taxon>
        <taxon>Exophiala</taxon>
    </lineage>
</organism>
<dbReference type="GeneID" id="89975659"/>
<dbReference type="Proteomes" id="UP001358417">
    <property type="component" value="Unassembled WGS sequence"/>
</dbReference>
<dbReference type="AlphaFoldDB" id="A0AAV9MZ10"/>
<reference evidence="2 3" key="1">
    <citation type="submission" date="2023-08" db="EMBL/GenBank/DDBJ databases">
        <title>Black Yeasts Isolated from many extreme environments.</title>
        <authorList>
            <person name="Coleine C."/>
            <person name="Stajich J.E."/>
            <person name="Selbmann L."/>
        </authorList>
    </citation>
    <scope>NUCLEOTIDE SEQUENCE [LARGE SCALE GENOMIC DNA]</scope>
    <source>
        <strain evidence="2 3">CCFEE 5792</strain>
    </source>
</reference>
<dbReference type="RefSeq" id="XP_064702315.1">
    <property type="nucleotide sequence ID" value="XM_064851046.1"/>
</dbReference>
<accession>A0AAV9MZ10</accession>
<keyword evidence="3" id="KW-1185">Reference proteome</keyword>
<comment type="caution">
    <text evidence="2">The sequence shown here is derived from an EMBL/GenBank/DDBJ whole genome shotgun (WGS) entry which is preliminary data.</text>
</comment>
<evidence type="ECO:0000259" key="1">
    <source>
        <dbReference type="Pfam" id="PF06985"/>
    </source>
</evidence>
<dbReference type="PANTHER" id="PTHR24148">
    <property type="entry name" value="ANKYRIN REPEAT DOMAIN-CONTAINING PROTEIN 39 HOMOLOG-RELATED"/>
    <property type="match status" value="1"/>
</dbReference>
<protein>
    <recommendedName>
        <fullName evidence="1">Heterokaryon incompatibility domain-containing protein</fullName>
    </recommendedName>
</protein>
<feature type="domain" description="Heterokaryon incompatibility" evidence="1">
    <location>
        <begin position="46"/>
        <end position="187"/>
    </location>
</feature>